<name>K0TCC0_THAOC</name>
<sequence length="126" mass="12747">PRRRGQARAVPDAQVRRVGERGRGGTVRRLEERVEGEGAPAGGVVPAGDGQLLPEGDEARGRGGPAPPGGPGGPRGVEGGAGEDRRAGHAQRAVGVRGEAHVLVAEGVVGQHESAPARERGRVRGG</sequence>
<accession>K0TCC0</accession>
<evidence type="ECO:0000313" key="2">
    <source>
        <dbReference type="EMBL" id="EJK76373.1"/>
    </source>
</evidence>
<gene>
    <name evidence="2" type="ORF">THAOC_01866</name>
</gene>
<feature type="non-terminal residue" evidence="2">
    <location>
        <position position="1"/>
    </location>
</feature>
<feature type="compositionally biased region" description="Basic and acidic residues" evidence="1">
    <location>
        <begin position="115"/>
        <end position="126"/>
    </location>
</feature>
<dbReference type="AlphaFoldDB" id="K0TCC0"/>
<organism evidence="2 3">
    <name type="scientific">Thalassiosira oceanica</name>
    <name type="common">Marine diatom</name>
    <dbReference type="NCBI Taxonomy" id="159749"/>
    <lineage>
        <taxon>Eukaryota</taxon>
        <taxon>Sar</taxon>
        <taxon>Stramenopiles</taxon>
        <taxon>Ochrophyta</taxon>
        <taxon>Bacillariophyta</taxon>
        <taxon>Coscinodiscophyceae</taxon>
        <taxon>Thalassiosirophycidae</taxon>
        <taxon>Thalassiosirales</taxon>
        <taxon>Thalassiosiraceae</taxon>
        <taxon>Thalassiosira</taxon>
    </lineage>
</organism>
<feature type="region of interest" description="Disordered" evidence="1">
    <location>
        <begin position="1"/>
        <end position="95"/>
    </location>
</feature>
<proteinExistence type="predicted"/>
<comment type="caution">
    <text evidence="2">The sequence shown here is derived from an EMBL/GenBank/DDBJ whole genome shotgun (WGS) entry which is preliminary data.</text>
</comment>
<feature type="region of interest" description="Disordered" evidence="1">
    <location>
        <begin position="107"/>
        <end position="126"/>
    </location>
</feature>
<evidence type="ECO:0000313" key="3">
    <source>
        <dbReference type="Proteomes" id="UP000266841"/>
    </source>
</evidence>
<reference evidence="2 3" key="1">
    <citation type="journal article" date="2012" name="Genome Biol.">
        <title>Genome and low-iron response of an oceanic diatom adapted to chronic iron limitation.</title>
        <authorList>
            <person name="Lommer M."/>
            <person name="Specht M."/>
            <person name="Roy A.S."/>
            <person name="Kraemer L."/>
            <person name="Andreson R."/>
            <person name="Gutowska M.A."/>
            <person name="Wolf J."/>
            <person name="Bergner S.V."/>
            <person name="Schilhabel M.B."/>
            <person name="Klostermeier U.C."/>
            <person name="Beiko R.G."/>
            <person name="Rosenstiel P."/>
            <person name="Hippler M."/>
            <person name="Laroche J."/>
        </authorList>
    </citation>
    <scope>NUCLEOTIDE SEQUENCE [LARGE SCALE GENOMIC DNA]</scope>
    <source>
        <strain evidence="2 3">CCMP1005</strain>
    </source>
</reference>
<feature type="compositionally biased region" description="Basic and acidic residues" evidence="1">
    <location>
        <begin position="14"/>
        <end position="36"/>
    </location>
</feature>
<dbReference type="Proteomes" id="UP000266841">
    <property type="component" value="Unassembled WGS sequence"/>
</dbReference>
<dbReference type="EMBL" id="AGNL01002245">
    <property type="protein sequence ID" value="EJK76373.1"/>
    <property type="molecule type" value="Genomic_DNA"/>
</dbReference>
<protein>
    <submittedName>
        <fullName evidence="2">Uncharacterized protein</fullName>
    </submittedName>
</protein>
<keyword evidence="3" id="KW-1185">Reference proteome</keyword>
<evidence type="ECO:0000256" key="1">
    <source>
        <dbReference type="SAM" id="MobiDB-lite"/>
    </source>
</evidence>